<proteinExistence type="predicted"/>
<keyword evidence="1" id="KW-0472">Membrane</keyword>
<evidence type="ECO:0000256" key="1">
    <source>
        <dbReference type="SAM" id="Phobius"/>
    </source>
</evidence>
<gene>
    <name evidence="2" type="ORF">LLUT_LOCUS22483</name>
</gene>
<dbReference type="EMBL" id="CAXHTB010000015">
    <property type="protein sequence ID" value="CAL0321423.1"/>
    <property type="molecule type" value="Genomic_DNA"/>
</dbReference>
<keyword evidence="1" id="KW-1133">Transmembrane helix</keyword>
<keyword evidence="3" id="KW-1185">Reference proteome</keyword>
<dbReference type="Proteomes" id="UP001497480">
    <property type="component" value="Unassembled WGS sequence"/>
</dbReference>
<sequence>MKHLAELEGVLFAGKLEVTADEDKHGSIDAGRLAINGGDLVKTLLKGKRGEFSNDIMSTLDLLTLKSEHGTFLIEVSKCNTISIEGGVVVLYECFHQCIWIHSSFLSSYYYYSQYNNKREYRMRSVSYSCCCYTQLSLLLFFYLKHVAHFLWF</sequence>
<keyword evidence="1" id="KW-0812">Transmembrane</keyword>
<reference evidence="2 3" key="1">
    <citation type="submission" date="2024-03" db="EMBL/GenBank/DDBJ databases">
        <authorList>
            <person name="Martinez-Hernandez J."/>
        </authorList>
    </citation>
    <scope>NUCLEOTIDE SEQUENCE [LARGE SCALE GENOMIC DNA]</scope>
</reference>
<accession>A0AAV1XIG4</accession>
<name>A0AAV1XIG4_LUPLU</name>
<evidence type="ECO:0000313" key="2">
    <source>
        <dbReference type="EMBL" id="CAL0321423.1"/>
    </source>
</evidence>
<organism evidence="2 3">
    <name type="scientific">Lupinus luteus</name>
    <name type="common">European yellow lupine</name>
    <dbReference type="NCBI Taxonomy" id="3873"/>
    <lineage>
        <taxon>Eukaryota</taxon>
        <taxon>Viridiplantae</taxon>
        <taxon>Streptophyta</taxon>
        <taxon>Embryophyta</taxon>
        <taxon>Tracheophyta</taxon>
        <taxon>Spermatophyta</taxon>
        <taxon>Magnoliopsida</taxon>
        <taxon>eudicotyledons</taxon>
        <taxon>Gunneridae</taxon>
        <taxon>Pentapetalae</taxon>
        <taxon>rosids</taxon>
        <taxon>fabids</taxon>
        <taxon>Fabales</taxon>
        <taxon>Fabaceae</taxon>
        <taxon>Papilionoideae</taxon>
        <taxon>50 kb inversion clade</taxon>
        <taxon>genistoids sensu lato</taxon>
        <taxon>core genistoids</taxon>
        <taxon>Genisteae</taxon>
        <taxon>Lupinus</taxon>
    </lineage>
</organism>
<dbReference type="AlphaFoldDB" id="A0AAV1XIG4"/>
<evidence type="ECO:0000313" key="3">
    <source>
        <dbReference type="Proteomes" id="UP001497480"/>
    </source>
</evidence>
<comment type="caution">
    <text evidence="2">The sequence shown here is derived from an EMBL/GenBank/DDBJ whole genome shotgun (WGS) entry which is preliminary data.</text>
</comment>
<feature type="transmembrane region" description="Helical" evidence="1">
    <location>
        <begin position="126"/>
        <end position="144"/>
    </location>
</feature>
<protein>
    <submittedName>
        <fullName evidence="2">Uncharacterized protein</fullName>
    </submittedName>
</protein>